<keyword evidence="2" id="KW-0677">Repeat</keyword>
<evidence type="ECO:0000313" key="5">
    <source>
        <dbReference type="EMBL" id="KAH8697556.1"/>
    </source>
</evidence>
<proteinExistence type="predicted"/>
<evidence type="ECO:0000259" key="4">
    <source>
        <dbReference type="PROSITE" id="PS50245"/>
    </source>
</evidence>
<dbReference type="PROSITE" id="PS50245">
    <property type="entry name" value="CAP_GLY_2"/>
    <property type="match status" value="1"/>
</dbReference>
<evidence type="ECO:0000313" key="6">
    <source>
        <dbReference type="Proteomes" id="UP001201262"/>
    </source>
</evidence>
<keyword evidence="6" id="KW-1185">Reference proteome</keyword>
<accession>A0AAD4KRD8</accession>
<feature type="compositionally biased region" description="Acidic residues" evidence="3">
    <location>
        <begin position="551"/>
        <end position="561"/>
    </location>
</feature>
<dbReference type="Gene3D" id="2.30.30.190">
    <property type="entry name" value="CAP Gly-rich-like domain"/>
    <property type="match status" value="1"/>
</dbReference>
<dbReference type="InterPro" id="IPR032675">
    <property type="entry name" value="LRR_dom_sf"/>
</dbReference>
<dbReference type="PANTHER" id="PTHR15454:SF73">
    <property type="entry name" value="DYNEIN AXONEMAL LIGHT CHAIN 1"/>
    <property type="match status" value="1"/>
</dbReference>
<protein>
    <submittedName>
        <fullName evidence="5">Tubulin-specific chaperone</fullName>
    </submittedName>
</protein>
<dbReference type="EMBL" id="JAJTJA010000006">
    <property type="protein sequence ID" value="KAH8697556.1"/>
    <property type="molecule type" value="Genomic_DNA"/>
</dbReference>
<comment type="caution">
    <text evidence="5">The sequence shown here is derived from an EMBL/GenBank/DDBJ whole genome shotgun (WGS) entry which is preliminary data.</text>
</comment>
<dbReference type="GeneID" id="70241574"/>
<dbReference type="InterPro" id="IPR000938">
    <property type="entry name" value="CAP-Gly_domain"/>
</dbReference>
<dbReference type="SUPFAM" id="SSF52058">
    <property type="entry name" value="L domain-like"/>
    <property type="match status" value="1"/>
</dbReference>
<feature type="region of interest" description="Disordered" evidence="3">
    <location>
        <begin position="485"/>
        <end position="504"/>
    </location>
</feature>
<feature type="region of interest" description="Disordered" evidence="3">
    <location>
        <begin position="551"/>
        <end position="589"/>
    </location>
</feature>
<evidence type="ECO:0000256" key="3">
    <source>
        <dbReference type="SAM" id="MobiDB-lite"/>
    </source>
</evidence>
<dbReference type="AlphaFoldDB" id="A0AAD4KRD8"/>
<name>A0AAD4KRD8_9EURO</name>
<dbReference type="Pfam" id="PF01302">
    <property type="entry name" value="CAP_GLY"/>
    <property type="match status" value="1"/>
</dbReference>
<dbReference type="InterPro" id="IPR001611">
    <property type="entry name" value="Leu-rich_rpt"/>
</dbReference>
<sequence length="621" mass="71077">MRNKLTIGQRLSFQTALCTVRYVGPVEGTEGDWLGVEWDDPMRGKHSGEHKGKRYFTCSLSKQQTAASFVRPSRPADQPQGFLEALRQKYASEFEEELAKRKAAGRDDVQMNELIEFNGKVVEEVGFEKIRKQLSELQELKIIVLDGQCIAGVLAQYEDKSQYFEELGEIRRTCPKITELDLSRNLLHRWQELRDICEQLKRLRILKLNGNRFENVQSGLIFERVSQLHLDQTLMSWEEVSLLTMQFPDLASLTASLNHISTISSPLPMNLRNLTLEDNEITTLASLELLTRLPNLERLSLRGNSIDTTGISQPGTSKDTNPFQFSKTLKFLDVSRNRIDSWPFVDALSKFFPGLESLRISGNPLYDKPVAPANITGLAEKPMTADEAFMLTLSRLENLKFLNYSKISEQERTNGDLYYLSLIGKELSAFPASEEKRILATHPRYSRLCEIYGDPTVKRHTDTFQGKSIKPGSVAARLVNFKFYQPSPSAPENTPDPGKEQEKTYPIPRTFDIYKIKNIVARLFSLAPLRFRLIWETDEWDPVEEFNVGGEEWDSEDEENENNGSQDPKNQGNQVSSKPTVTNPDGSRFVRREVELIDSTRQVGFWFDENTREVRVRIEPF</sequence>
<dbReference type="GO" id="GO:0005737">
    <property type="term" value="C:cytoplasm"/>
    <property type="evidence" value="ECO:0007669"/>
    <property type="project" value="TreeGrafter"/>
</dbReference>
<keyword evidence="1" id="KW-0433">Leucine-rich repeat</keyword>
<dbReference type="Proteomes" id="UP001201262">
    <property type="component" value="Unassembled WGS sequence"/>
</dbReference>
<dbReference type="PANTHER" id="PTHR15454">
    <property type="entry name" value="NISCHARIN RELATED"/>
    <property type="match status" value="1"/>
</dbReference>
<dbReference type="Gene3D" id="3.80.10.10">
    <property type="entry name" value="Ribonuclease Inhibitor"/>
    <property type="match status" value="3"/>
</dbReference>
<reference evidence="5" key="1">
    <citation type="submission" date="2021-12" db="EMBL/GenBank/DDBJ databases">
        <title>Convergent genome expansion in fungi linked to evolution of root-endophyte symbiosis.</title>
        <authorList>
            <consortium name="DOE Joint Genome Institute"/>
            <person name="Ke Y.-H."/>
            <person name="Bonito G."/>
            <person name="Liao H.-L."/>
            <person name="Looney B."/>
            <person name="Rojas-Flechas A."/>
            <person name="Nash J."/>
            <person name="Hameed K."/>
            <person name="Schadt C."/>
            <person name="Martin F."/>
            <person name="Crous P.W."/>
            <person name="Miettinen O."/>
            <person name="Magnuson J.K."/>
            <person name="Labbe J."/>
            <person name="Jacobson D."/>
            <person name="Doktycz M.J."/>
            <person name="Veneault-Fourrey C."/>
            <person name="Kuo A."/>
            <person name="Mondo S."/>
            <person name="Calhoun S."/>
            <person name="Riley R."/>
            <person name="Ohm R."/>
            <person name="LaButti K."/>
            <person name="Andreopoulos B."/>
            <person name="Pangilinan J."/>
            <person name="Nolan M."/>
            <person name="Tritt A."/>
            <person name="Clum A."/>
            <person name="Lipzen A."/>
            <person name="Daum C."/>
            <person name="Barry K."/>
            <person name="Grigoriev I.V."/>
            <person name="Vilgalys R."/>
        </authorList>
    </citation>
    <scope>NUCLEOTIDE SEQUENCE</scope>
    <source>
        <strain evidence="5">PMI_201</strain>
    </source>
</reference>
<dbReference type="RefSeq" id="XP_046072257.1">
    <property type="nucleotide sequence ID" value="XM_046211287.1"/>
</dbReference>
<dbReference type="SUPFAM" id="SSF74924">
    <property type="entry name" value="Cap-Gly domain"/>
    <property type="match status" value="1"/>
</dbReference>
<feature type="domain" description="CAP-Gly" evidence="4">
    <location>
        <begin position="24"/>
        <end position="71"/>
    </location>
</feature>
<evidence type="ECO:0000256" key="2">
    <source>
        <dbReference type="ARBA" id="ARBA00022737"/>
    </source>
</evidence>
<dbReference type="InterPro" id="IPR036859">
    <property type="entry name" value="CAP-Gly_dom_sf"/>
</dbReference>
<feature type="compositionally biased region" description="Polar residues" evidence="3">
    <location>
        <begin position="566"/>
        <end position="585"/>
    </location>
</feature>
<organism evidence="5 6">
    <name type="scientific">Talaromyces proteolyticus</name>
    <dbReference type="NCBI Taxonomy" id="1131652"/>
    <lineage>
        <taxon>Eukaryota</taxon>
        <taxon>Fungi</taxon>
        <taxon>Dikarya</taxon>
        <taxon>Ascomycota</taxon>
        <taxon>Pezizomycotina</taxon>
        <taxon>Eurotiomycetes</taxon>
        <taxon>Eurotiomycetidae</taxon>
        <taxon>Eurotiales</taxon>
        <taxon>Trichocomaceae</taxon>
        <taxon>Talaromyces</taxon>
        <taxon>Talaromyces sect. Bacilispori</taxon>
    </lineage>
</organism>
<gene>
    <name evidence="5" type="ORF">BGW36DRAFT_296619</name>
</gene>
<evidence type="ECO:0000256" key="1">
    <source>
        <dbReference type="ARBA" id="ARBA00022614"/>
    </source>
</evidence>
<dbReference type="SMART" id="SM01052">
    <property type="entry name" value="CAP_GLY"/>
    <property type="match status" value="1"/>
</dbReference>
<dbReference type="PROSITE" id="PS51450">
    <property type="entry name" value="LRR"/>
    <property type="match status" value="2"/>
</dbReference>